<dbReference type="SUPFAM" id="SSF74924">
    <property type="entry name" value="Cap-Gly domain"/>
    <property type="match status" value="1"/>
</dbReference>
<dbReference type="InterPro" id="IPR032675">
    <property type="entry name" value="LRR_dom_sf"/>
</dbReference>
<sequence>MIPYQIGDRISIAETPKASGYAALLLHTATVRFVGEIPDWPNVTAYGIEWDDPLRGKNDGSINGIYYFSAANPTSGSFIKSSNKKILTRTNFQEALDRTYRAPGQVGEDAEIRFGTKVVEKLGFGKLSLIQAHHENLTTVSLNGMQIHSIGDLSQIVPNAETLDLSYNLFTDLGGVLGSVAGLKNLRTLNLNGNVFGGKGSIEMVPPLSSLSIPSAKKSLVAVLENLFLAATRVSVNHINYTIRTHKSLKHLVLSSNGISDEQFRSIDFRGSSLESLSLSFNELVHVDFTHLNPQLASIDLSGNNISQITQLKVPDGCPLDSLDLRGNQISSWAEVDQLPLKFPRLHSLRLNDNPLCDLAETYHLHLLGRLGFFDANQLAVDGTRVSSDEMENAEFWFVSQLKQNKIPDFDMTGGRFHELCAKYSLDSSQLGTQPDTVEQPHMNKSLINFLIRLPSIAGASERILKKKMFQSQNVLRLKGYISAETGLSVFGFKLFYSLQLKNTRNNTSSVKRMELDEWFKALGSWGLDKHPSVCVEICQE</sequence>
<dbReference type="Gene3D" id="2.30.30.190">
    <property type="entry name" value="CAP Gly-rich-like domain"/>
    <property type="match status" value="1"/>
</dbReference>
<proteinExistence type="predicted"/>
<dbReference type="PANTHER" id="PTHR15454">
    <property type="entry name" value="NISCHARIN RELATED"/>
    <property type="match status" value="1"/>
</dbReference>
<organism evidence="4 5">
    <name type="scientific">Babjeviella inositovora NRRL Y-12698</name>
    <dbReference type="NCBI Taxonomy" id="984486"/>
    <lineage>
        <taxon>Eukaryota</taxon>
        <taxon>Fungi</taxon>
        <taxon>Dikarya</taxon>
        <taxon>Ascomycota</taxon>
        <taxon>Saccharomycotina</taxon>
        <taxon>Pichiomycetes</taxon>
        <taxon>Serinales incertae sedis</taxon>
        <taxon>Babjeviella</taxon>
    </lineage>
</organism>
<keyword evidence="1" id="KW-0433">Leucine-rich repeat</keyword>
<dbReference type="GeneID" id="30148328"/>
<dbReference type="Pfam" id="PF13516">
    <property type="entry name" value="LRR_6"/>
    <property type="match status" value="2"/>
</dbReference>
<dbReference type="Proteomes" id="UP000094336">
    <property type="component" value="Unassembled WGS sequence"/>
</dbReference>
<dbReference type="SUPFAM" id="SSF52047">
    <property type="entry name" value="RNI-like"/>
    <property type="match status" value="1"/>
</dbReference>
<dbReference type="GO" id="GO:0005737">
    <property type="term" value="C:cytoplasm"/>
    <property type="evidence" value="ECO:0007669"/>
    <property type="project" value="TreeGrafter"/>
</dbReference>
<dbReference type="RefSeq" id="XP_018985155.1">
    <property type="nucleotide sequence ID" value="XM_019130475.1"/>
</dbReference>
<evidence type="ECO:0000256" key="2">
    <source>
        <dbReference type="ARBA" id="ARBA00022737"/>
    </source>
</evidence>
<dbReference type="AlphaFoldDB" id="A0A1E3QSB2"/>
<gene>
    <name evidence="4" type="ORF">BABINDRAFT_166928</name>
</gene>
<keyword evidence="2" id="KW-0677">Repeat</keyword>
<dbReference type="STRING" id="984486.A0A1E3QSB2"/>
<dbReference type="OrthoDB" id="5273213at2759"/>
<evidence type="ECO:0000313" key="5">
    <source>
        <dbReference type="Proteomes" id="UP000094336"/>
    </source>
</evidence>
<dbReference type="PROSITE" id="PS51450">
    <property type="entry name" value="LRR"/>
    <property type="match status" value="1"/>
</dbReference>
<keyword evidence="5" id="KW-1185">Reference proteome</keyword>
<feature type="domain" description="CAP-Gly" evidence="3">
    <location>
        <begin position="47"/>
        <end position="80"/>
    </location>
</feature>
<dbReference type="Gene3D" id="3.80.10.10">
    <property type="entry name" value="Ribonuclease Inhibitor"/>
    <property type="match status" value="2"/>
</dbReference>
<evidence type="ECO:0000256" key="1">
    <source>
        <dbReference type="ARBA" id="ARBA00022614"/>
    </source>
</evidence>
<evidence type="ECO:0000259" key="3">
    <source>
        <dbReference type="PROSITE" id="PS50245"/>
    </source>
</evidence>
<dbReference type="InterPro" id="IPR036859">
    <property type="entry name" value="CAP-Gly_dom_sf"/>
</dbReference>
<dbReference type="EMBL" id="KV454431">
    <property type="protein sequence ID" value="ODQ79827.1"/>
    <property type="molecule type" value="Genomic_DNA"/>
</dbReference>
<name>A0A1E3QSB2_9ASCO</name>
<dbReference type="InterPro" id="IPR001611">
    <property type="entry name" value="Leu-rich_rpt"/>
</dbReference>
<accession>A0A1E3QSB2</accession>
<dbReference type="InterPro" id="IPR000938">
    <property type="entry name" value="CAP-Gly_domain"/>
</dbReference>
<protein>
    <recommendedName>
        <fullName evidence="3">CAP-Gly domain-containing protein</fullName>
    </recommendedName>
</protein>
<dbReference type="PROSITE" id="PS50245">
    <property type="entry name" value="CAP_GLY_2"/>
    <property type="match status" value="1"/>
</dbReference>
<dbReference type="SMART" id="SM01052">
    <property type="entry name" value="CAP_GLY"/>
    <property type="match status" value="1"/>
</dbReference>
<dbReference type="Pfam" id="PF01302">
    <property type="entry name" value="CAP_GLY"/>
    <property type="match status" value="1"/>
</dbReference>
<evidence type="ECO:0000313" key="4">
    <source>
        <dbReference type="EMBL" id="ODQ79827.1"/>
    </source>
</evidence>
<dbReference type="PROSITE" id="PS00845">
    <property type="entry name" value="CAP_GLY_1"/>
    <property type="match status" value="1"/>
</dbReference>
<reference evidence="5" key="1">
    <citation type="submission" date="2016-05" db="EMBL/GenBank/DDBJ databases">
        <title>Comparative genomics of biotechnologically important yeasts.</title>
        <authorList>
            <consortium name="DOE Joint Genome Institute"/>
            <person name="Riley R."/>
            <person name="Haridas S."/>
            <person name="Wolfe K.H."/>
            <person name="Lopes M.R."/>
            <person name="Hittinger C.T."/>
            <person name="Goker M."/>
            <person name="Salamov A."/>
            <person name="Wisecaver J."/>
            <person name="Long T.M."/>
            <person name="Aerts A.L."/>
            <person name="Barry K."/>
            <person name="Choi C."/>
            <person name="Clum A."/>
            <person name="Coughlan A.Y."/>
            <person name="Deshpande S."/>
            <person name="Douglass A.P."/>
            <person name="Hanson S.J."/>
            <person name="Klenk H.-P."/>
            <person name="Labutti K."/>
            <person name="Lapidus A."/>
            <person name="Lindquist E."/>
            <person name="Lipzen A."/>
            <person name="Meier-Kolthoff J.P."/>
            <person name="Ohm R.A."/>
            <person name="Otillar R.P."/>
            <person name="Pangilinan J."/>
            <person name="Peng Y."/>
            <person name="Rokas A."/>
            <person name="Rosa C.A."/>
            <person name="Scheuner C."/>
            <person name="Sibirny A.A."/>
            <person name="Slot J.C."/>
            <person name="Stielow J.B."/>
            <person name="Sun H."/>
            <person name="Kurtzman C.P."/>
            <person name="Blackwell M."/>
            <person name="Grigoriev I.V."/>
            <person name="Jeffries T.W."/>
        </authorList>
    </citation>
    <scope>NUCLEOTIDE SEQUENCE [LARGE SCALE GENOMIC DNA]</scope>
    <source>
        <strain evidence="5">NRRL Y-12698</strain>
    </source>
</reference>